<keyword evidence="15 17" id="KW-0472">Membrane</keyword>
<feature type="transmembrane region" description="Helical" evidence="17">
    <location>
        <begin position="116"/>
        <end position="134"/>
    </location>
</feature>
<geneLocation type="mitochondrion" evidence="20"/>
<evidence type="ECO:0000256" key="12">
    <source>
        <dbReference type="ARBA" id="ARBA00023027"/>
    </source>
</evidence>
<evidence type="ECO:0000256" key="8">
    <source>
        <dbReference type="ARBA" id="ARBA00022692"/>
    </source>
</evidence>
<feature type="transmembrane region" description="Helical" evidence="17">
    <location>
        <begin position="279"/>
        <end position="301"/>
    </location>
</feature>
<keyword evidence="14 17" id="KW-0496">Mitochondrion</keyword>
<keyword evidence="6 17" id="KW-0813">Transport</keyword>
<feature type="domain" description="NADH:quinone oxidoreductase/Mrp antiporter transmembrane" evidence="18">
    <location>
        <begin position="109"/>
        <end position="390"/>
    </location>
</feature>
<accession>A0A7L8Y477</accession>
<evidence type="ECO:0000256" key="7">
    <source>
        <dbReference type="ARBA" id="ARBA00022660"/>
    </source>
</evidence>
<evidence type="ECO:0000256" key="14">
    <source>
        <dbReference type="ARBA" id="ARBA00023128"/>
    </source>
</evidence>
<feature type="transmembrane region" description="Helical" evidence="17">
    <location>
        <begin position="307"/>
        <end position="328"/>
    </location>
</feature>
<evidence type="ECO:0000256" key="1">
    <source>
        <dbReference type="ARBA" id="ARBA00003257"/>
    </source>
</evidence>
<proteinExistence type="inferred from homology"/>
<dbReference type="PANTHER" id="PTHR43507:SF20">
    <property type="entry name" value="NADH-UBIQUINONE OXIDOREDUCTASE CHAIN 4"/>
    <property type="match status" value="1"/>
</dbReference>
<comment type="similarity">
    <text evidence="3 17">Belongs to the complex I subunit 4 family.</text>
</comment>
<dbReference type="Pfam" id="PF01059">
    <property type="entry name" value="Oxidored_q5_N"/>
    <property type="match status" value="1"/>
</dbReference>
<evidence type="ECO:0000256" key="5">
    <source>
        <dbReference type="ARBA" id="ARBA00021006"/>
    </source>
</evidence>
<keyword evidence="7 17" id="KW-0679">Respiratory chain</keyword>
<feature type="transmembrane region" description="Helical" evidence="17">
    <location>
        <begin position="93"/>
        <end position="110"/>
    </location>
</feature>
<evidence type="ECO:0000256" key="6">
    <source>
        <dbReference type="ARBA" id="ARBA00022448"/>
    </source>
</evidence>
<dbReference type="InterPro" id="IPR000260">
    <property type="entry name" value="NADH4_N"/>
</dbReference>
<sequence length="449" mass="53279">MFMMKFFFMMFFMSLMLINESSMVLMFYYNTMFLMSFMMISMFMFKDLSLWESVSMSFGLNYYSIYLIILSAWIIGLMFLSLDFFLKEVNRQVFVFLILLIVLVMFFLSMDLMLFYLMFEISMIPTFMLIIYWGSNPERLSATYYLMMYMLMISFPLLVLVFWIYSYSMTLKFMCLELVLEKYVLGWVNYLIIFFPFYIKMPMYLFHLWLPKAHVEAPVYGSMILAGVLLKMGSYGLVRLMKMMVKTSVMYSYQIFSVGVVGMLLVSMICLVQIDMKSLVAYSSVVHMNLMLCAFMTLFKLGVSGSYVMMVSHGLCSSGLFYMVNLYYSRTKSRLLILNKGLVSKLMGLMLWWFFLCMANMSFPFSLNFLGEIFMIMVILNWDKYIYLYMMLICFLSGAYSLYLYSYVQHGKGGYHESYFNFSFMKEFLVLIIHIYPLLLLLLNLMMFM</sequence>
<dbReference type="InterPro" id="IPR001750">
    <property type="entry name" value="ND/Mrp_TM"/>
</dbReference>
<dbReference type="GO" id="GO:0008137">
    <property type="term" value="F:NADH dehydrogenase (ubiquinone) activity"/>
    <property type="evidence" value="ECO:0007669"/>
    <property type="project" value="UniProtKB-UniRule"/>
</dbReference>
<name>A0A7L8Y477_9HYME</name>
<feature type="transmembrane region" description="Helical" evidence="17">
    <location>
        <begin position="250"/>
        <end position="272"/>
    </location>
</feature>
<evidence type="ECO:0000313" key="20">
    <source>
        <dbReference type="EMBL" id="QOI14035.1"/>
    </source>
</evidence>
<evidence type="ECO:0000256" key="2">
    <source>
        <dbReference type="ARBA" id="ARBA00004225"/>
    </source>
</evidence>
<evidence type="ECO:0000256" key="3">
    <source>
        <dbReference type="ARBA" id="ARBA00009025"/>
    </source>
</evidence>
<feature type="transmembrane region" description="Helical" evidence="17">
    <location>
        <begin position="65"/>
        <end position="86"/>
    </location>
</feature>
<protein>
    <recommendedName>
        <fullName evidence="5 17">NADH-ubiquinone oxidoreductase chain 4</fullName>
        <ecNumber evidence="4 17">7.1.1.2</ecNumber>
    </recommendedName>
</protein>
<comment type="function">
    <text evidence="1">Core subunit of the mitochondrial membrane respiratory chain NADH dehydrogenase (Complex I) that is believed to belong to the minimal assembly required for catalysis. Complex I functions in the transfer of electrons from NADH to the respiratory chain. The immediate electron acceptor for the enzyme is believed to be ubiquinone.</text>
</comment>
<dbReference type="GO" id="GO:0048039">
    <property type="term" value="F:ubiquinone binding"/>
    <property type="evidence" value="ECO:0007669"/>
    <property type="project" value="TreeGrafter"/>
</dbReference>
<dbReference type="EMBL" id="MK940828">
    <property type="protein sequence ID" value="QOI14035.1"/>
    <property type="molecule type" value="Genomic_DNA"/>
</dbReference>
<dbReference type="Pfam" id="PF00361">
    <property type="entry name" value="Proton_antipo_M"/>
    <property type="match status" value="1"/>
</dbReference>
<feature type="domain" description="NADH:ubiquinone oxidoreductase chain 4 N-terminal" evidence="19">
    <location>
        <begin position="3"/>
        <end position="106"/>
    </location>
</feature>
<evidence type="ECO:0000259" key="18">
    <source>
        <dbReference type="Pfam" id="PF00361"/>
    </source>
</evidence>
<evidence type="ECO:0000256" key="10">
    <source>
        <dbReference type="ARBA" id="ARBA00022982"/>
    </source>
</evidence>
<keyword evidence="13 17" id="KW-0830">Ubiquinone</keyword>
<evidence type="ECO:0000256" key="13">
    <source>
        <dbReference type="ARBA" id="ARBA00023075"/>
    </source>
</evidence>
<dbReference type="EC" id="7.1.1.2" evidence="4 17"/>
<dbReference type="GO" id="GO:0003954">
    <property type="term" value="F:NADH dehydrogenase activity"/>
    <property type="evidence" value="ECO:0007669"/>
    <property type="project" value="TreeGrafter"/>
</dbReference>
<organism evidence="20">
    <name type="scientific">Crematogaster teranishii</name>
    <dbReference type="NCBI Taxonomy" id="2586727"/>
    <lineage>
        <taxon>Eukaryota</taxon>
        <taxon>Metazoa</taxon>
        <taxon>Ecdysozoa</taxon>
        <taxon>Arthropoda</taxon>
        <taxon>Hexapoda</taxon>
        <taxon>Insecta</taxon>
        <taxon>Pterygota</taxon>
        <taxon>Neoptera</taxon>
        <taxon>Endopterygota</taxon>
        <taxon>Hymenoptera</taxon>
        <taxon>Apocrita</taxon>
        <taxon>Aculeata</taxon>
        <taxon>Formicoidea</taxon>
        <taxon>Formicidae</taxon>
        <taxon>Myrmicinae</taxon>
        <taxon>Crematogaster</taxon>
        <taxon>Crematogaster</taxon>
    </lineage>
</organism>
<feature type="transmembrane region" description="Helical" evidence="17">
    <location>
        <begin position="21"/>
        <end position="45"/>
    </location>
</feature>
<reference evidence="20" key="1">
    <citation type="submission" date="2019-05" db="EMBL/GenBank/DDBJ databases">
        <title>The complete mitochondrial genome of crematogaster teranishii.</title>
        <authorList>
            <person name="Park J."/>
            <person name="Kwon W."/>
            <person name="Park J."/>
        </authorList>
    </citation>
    <scope>NUCLEOTIDE SEQUENCE</scope>
</reference>
<evidence type="ECO:0000259" key="19">
    <source>
        <dbReference type="Pfam" id="PF01059"/>
    </source>
</evidence>
<gene>
    <name evidence="20" type="primary">nad4</name>
</gene>
<evidence type="ECO:0000256" key="4">
    <source>
        <dbReference type="ARBA" id="ARBA00012944"/>
    </source>
</evidence>
<dbReference type="InterPro" id="IPR003918">
    <property type="entry name" value="NADH_UbQ_OxRdtase"/>
</dbReference>
<keyword evidence="12 17" id="KW-0520">NAD</keyword>
<comment type="function">
    <text evidence="17">Core subunit of the mitochondrial membrane respiratory chain NADH dehydrogenase (Complex I) which catalyzes electron transfer from NADH through the respiratory chain, using ubiquinone as an electron acceptor. Essential for the catalytic activity and assembly of complex I.</text>
</comment>
<dbReference type="GO" id="GO:0042773">
    <property type="term" value="P:ATP synthesis coupled electron transport"/>
    <property type="evidence" value="ECO:0007669"/>
    <property type="project" value="InterPro"/>
</dbReference>
<dbReference type="PANTHER" id="PTHR43507">
    <property type="entry name" value="NADH-UBIQUINONE OXIDOREDUCTASE CHAIN 4"/>
    <property type="match status" value="1"/>
</dbReference>
<evidence type="ECO:0000256" key="9">
    <source>
        <dbReference type="ARBA" id="ARBA00022967"/>
    </source>
</evidence>
<feature type="transmembrane region" description="Helical" evidence="17">
    <location>
        <begin position="146"/>
        <end position="167"/>
    </location>
</feature>
<dbReference type="PRINTS" id="PR01437">
    <property type="entry name" value="NUOXDRDTASE4"/>
</dbReference>
<comment type="subcellular location">
    <subcellularLocation>
        <location evidence="2 17">Mitochondrion membrane</location>
        <topology evidence="2 17">Multi-pass membrane protein</topology>
    </subcellularLocation>
</comment>
<dbReference type="GO" id="GO:0031966">
    <property type="term" value="C:mitochondrial membrane"/>
    <property type="evidence" value="ECO:0007669"/>
    <property type="project" value="UniProtKB-SubCell"/>
</dbReference>
<feature type="transmembrane region" description="Helical" evidence="17">
    <location>
        <begin position="187"/>
        <end position="210"/>
    </location>
</feature>
<comment type="catalytic activity">
    <reaction evidence="16 17">
        <text>a ubiquinone + NADH + 5 H(+)(in) = a ubiquinol + NAD(+) + 4 H(+)(out)</text>
        <dbReference type="Rhea" id="RHEA:29091"/>
        <dbReference type="Rhea" id="RHEA-COMP:9565"/>
        <dbReference type="Rhea" id="RHEA-COMP:9566"/>
        <dbReference type="ChEBI" id="CHEBI:15378"/>
        <dbReference type="ChEBI" id="CHEBI:16389"/>
        <dbReference type="ChEBI" id="CHEBI:17976"/>
        <dbReference type="ChEBI" id="CHEBI:57540"/>
        <dbReference type="ChEBI" id="CHEBI:57945"/>
        <dbReference type="EC" id="7.1.1.2"/>
    </reaction>
</comment>
<dbReference type="GO" id="GO:0015990">
    <property type="term" value="P:electron transport coupled proton transport"/>
    <property type="evidence" value="ECO:0007669"/>
    <property type="project" value="TreeGrafter"/>
</dbReference>
<evidence type="ECO:0000256" key="11">
    <source>
        <dbReference type="ARBA" id="ARBA00022989"/>
    </source>
</evidence>
<keyword evidence="10 17" id="KW-0249">Electron transport</keyword>
<keyword evidence="8 17" id="KW-0812">Transmembrane</keyword>
<evidence type="ECO:0000256" key="16">
    <source>
        <dbReference type="ARBA" id="ARBA00049551"/>
    </source>
</evidence>
<feature type="transmembrane region" description="Helical" evidence="17">
    <location>
        <begin position="428"/>
        <end position="448"/>
    </location>
</feature>
<dbReference type="AlphaFoldDB" id="A0A7L8Y477"/>
<evidence type="ECO:0000256" key="17">
    <source>
        <dbReference type="RuleBase" id="RU003297"/>
    </source>
</evidence>
<keyword evidence="11 17" id="KW-1133">Transmembrane helix</keyword>
<feature type="transmembrane region" description="Helical" evidence="17">
    <location>
        <begin position="387"/>
        <end position="408"/>
    </location>
</feature>
<feature type="transmembrane region" description="Helical" evidence="17">
    <location>
        <begin position="217"/>
        <end position="238"/>
    </location>
</feature>
<keyword evidence="9" id="KW-1278">Translocase</keyword>
<evidence type="ECO:0000256" key="15">
    <source>
        <dbReference type="ARBA" id="ARBA00023136"/>
    </source>
</evidence>